<gene>
    <name evidence="1" type="ORF">DUI87_17478</name>
</gene>
<protein>
    <submittedName>
        <fullName evidence="1">Uncharacterized protein</fullName>
    </submittedName>
</protein>
<comment type="caution">
    <text evidence="1">The sequence shown here is derived from an EMBL/GenBank/DDBJ whole genome shotgun (WGS) entry which is preliminary data.</text>
</comment>
<dbReference type="EMBL" id="QRBI01000121">
    <property type="protein sequence ID" value="RMC05933.1"/>
    <property type="molecule type" value="Genomic_DNA"/>
</dbReference>
<dbReference type="Proteomes" id="UP000269221">
    <property type="component" value="Unassembled WGS sequence"/>
</dbReference>
<evidence type="ECO:0000313" key="2">
    <source>
        <dbReference type="Proteomes" id="UP000269221"/>
    </source>
</evidence>
<proteinExistence type="predicted"/>
<evidence type="ECO:0000313" key="1">
    <source>
        <dbReference type="EMBL" id="RMC05933.1"/>
    </source>
</evidence>
<reference evidence="1 2" key="1">
    <citation type="submission" date="2018-07" db="EMBL/GenBank/DDBJ databases">
        <title>A high quality draft genome assembly of the barn swallow (H. rustica rustica).</title>
        <authorList>
            <person name="Formenti G."/>
            <person name="Chiara M."/>
            <person name="Poveda L."/>
            <person name="Francoijs K.-J."/>
            <person name="Bonisoli-Alquati A."/>
            <person name="Canova L."/>
            <person name="Gianfranceschi L."/>
            <person name="Horner D.S."/>
            <person name="Saino N."/>
        </authorList>
    </citation>
    <scope>NUCLEOTIDE SEQUENCE [LARGE SCALE GENOMIC DNA]</scope>
    <source>
        <strain evidence="1">Chelidonia</strain>
        <tissue evidence="1">Blood</tissue>
    </source>
</reference>
<keyword evidence="2" id="KW-1185">Reference proteome</keyword>
<sequence length="83" mass="8847">MERMPAPAAIGISLTNEAVIKHLLGEALGSRGNWTSSIPGNVPVTVSFGLDDLVGSGIWAVMEPPEAYEQQKSLKENVNQQAE</sequence>
<dbReference type="AlphaFoldDB" id="A0A3M0JYB7"/>
<name>A0A3M0JYB7_HIRRU</name>
<organism evidence="1 2">
    <name type="scientific">Hirundo rustica rustica</name>
    <dbReference type="NCBI Taxonomy" id="333673"/>
    <lineage>
        <taxon>Eukaryota</taxon>
        <taxon>Metazoa</taxon>
        <taxon>Chordata</taxon>
        <taxon>Craniata</taxon>
        <taxon>Vertebrata</taxon>
        <taxon>Euteleostomi</taxon>
        <taxon>Archelosauria</taxon>
        <taxon>Archosauria</taxon>
        <taxon>Dinosauria</taxon>
        <taxon>Saurischia</taxon>
        <taxon>Theropoda</taxon>
        <taxon>Coelurosauria</taxon>
        <taxon>Aves</taxon>
        <taxon>Neognathae</taxon>
        <taxon>Neoaves</taxon>
        <taxon>Telluraves</taxon>
        <taxon>Australaves</taxon>
        <taxon>Passeriformes</taxon>
        <taxon>Sylvioidea</taxon>
        <taxon>Hirundinidae</taxon>
        <taxon>Hirundo</taxon>
    </lineage>
</organism>
<accession>A0A3M0JYB7</accession>